<dbReference type="EMBL" id="FLUQ01000005">
    <property type="protein sequence ID" value="SBW09519.1"/>
    <property type="molecule type" value="Genomic_DNA"/>
</dbReference>
<name>A0A212KCR4_9DELT</name>
<proteinExistence type="predicted"/>
<dbReference type="InterPro" id="IPR041698">
    <property type="entry name" value="Methyltransf_25"/>
</dbReference>
<dbReference type="AlphaFoldDB" id="A0A212KCR4"/>
<reference evidence="2" key="1">
    <citation type="submission" date="2016-04" db="EMBL/GenBank/DDBJ databases">
        <authorList>
            <person name="Evans L.H."/>
            <person name="Alamgir A."/>
            <person name="Owens N."/>
            <person name="Weber N.D."/>
            <person name="Virtaneva K."/>
            <person name="Barbian K."/>
            <person name="Babar A."/>
            <person name="Rosenke K."/>
        </authorList>
    </citation>
    <scope>NUCLEOTIDE SEQUENCE</scope>
    <source>
        <strain evidence="2">86</strain>
    </source>
</reference>
<accession>A0A212KCR4</accession>
<evidence type="ECO:0000259" key="1">
    <source>
        <dbReference type="Pfam" id="PF13649"/>
    </source>
</evidence>
<sequence length="210" mass="23580">MDNDVNNSALRDIPGYFAETLRQHGATAKGVDWNGEESQRVRFRQLSKIIAGEDAFSLNDLGCGYGAYYDFLAGRYADFSYAGFDITPEMLQAAEGRLAGKKNVRLALAAEPDTEADYTVASGIFNLRLGVSDADWLRYIERGLDIMARASRLGFAFNCLTAYSDPPKMRPDLYYAAPCALFDRCKRLYSRNVALLHDYSLYEFTILVRL</sequence>
<dbReference type="Gene3D" id="3.40.50.150">
    <property type="entry name" value="Vaccinia Virus protein VP39"/>
    <property type="match status" value="1"/>
</dbReference>
<protein>
    <submittedName>
        <fullName evidence="2">Putative SAM-binding motif-containing protein</fullName>
    </submittedName>
</protein>
<feature type="domain" description="Methyltransferase" evidence="1">
    <location>
        <begin position="60"/>
        <end position="110"/>
    </location>
</feature>
<organism evidence="2">
    <name type="scientific">uncultured delta proteobacterium</name>
    <dbReference type="NCBI Taxonomy" id="34034"/>
    <lineage>
        <taxon>Bacteria</taxon>
        <taxon>Deltaproteobacteria</taxon>
        <taxon>environmental samples</taxon>
    </lineage>
</organism>
<gene>
    <name evidence="2" type="ORF">KL86DPRO_50194</name>
</gene>
<dbReference type="CDD" id="cd02440">
    <property type="entry name" value="AdoMet_MTases"/>
    <property type="match status" value="1"/>
</dbReference>
<dbReference type="InterPro" id="IPR029063">
    <property type="entry name" value="SAM-dependent_MTases_sf"/>
</dbReference>
<dbReference type="SUPFAM" id="SSF53335">
    <property type="entry name" value="S-adenosyl-L-methionine-dependent methyltransferases"/>
    <property type="match status" value="1"/>
</dbReference>
<evidence type="ECO:0000313" key="2">
    <source>
        <dbReference type="EMBL" id="SBW09519.1"/>
    </source>
</evidence>
<dbReference type="Pfam" id="PF13649">
    <property type="entry name" value="Methyltransf_25"/>
    <property type="match status" value="1"/>
</dbReference>